<dbReference type="OrthoDB" id="9815497at2"/>
<gene>
    <name evidence="3" type="ORF">EQU24_13460</name>
</gene>
<dbReference type="STRING" id="675511.GCA_000341735_00355"/>
<organism evidence="3 4">
    <name type="scientific">Methylotuvimicrobium buryatense</name>
    <name type="common">Methylomicrobium buryatense</name>
    <dbReference type="NCBI Taxonomy" id="95641"/>
    <lineage>
        <taxon>Bacteria</taxon>
        <taxon>Pseudomonadati</taxon>
        <taxon>Pseudomonadota</taxon>
        <taxon>Gammaproteobacteria</taxon>
        <taxon>Methylococcales</taxon>
        <taxon>Methylococcaceae</taxon>
        <taxon>Methylotuvimicrobium</taxon>
    </lineage>
</organism>
<accession>A0A4P9UP07</accession>
<dbReference type="EMBL" id="CP035467">
    <property type="protein sequence ID" value="QCW83129.1"/>
    <property type="molecule type" value="Genomic_DNA"/>
</dbReference>
<dbReference type="PANTHER" id="PTHR30388:SF6">
    <property type="entry name" value="XANTHINE DEHYDROGENASE SUBUNIT A-RELATED"/>
    <property type="match status" value="1"/>
</dbReference>
<dbReference type="PANTHER" id="PTHR30388">
    <property type="entry name" value="ALDEHYDE OXIDOREDUCTASE MOLYBDENUM COFACTOR ASSEMBLY PROTEIN"/>
    <property type="match status" value="1"/>
</dbReference>
<evidence type="ECO:0000313" key="4">
    <source>
        <dbReference type="Proteomes" id="UP000305881"/>
    </source>
</evidence>
<dbReference type="Pfam" id="PF02625">
    <property type="entry name" value="XdhC_CoxI"/>
    <property type="match status" value="1"/>
</dbReference>
<dbReference type="RefSeq" id="WP_017839002.1">
    <property type="nucleotide sequence ID" value="NZ_CP035467.1"/>
</dbReference>
<dbReference type="Pfam" id="PF13478">
    <property type="entry name" value="XdhC_C"/>
    <property type="match status" value="1"/>
</dbReference>
<dbReference type="Proteomes" id="UP000305881">
    <property type="component" value="Chromosome"/>
</dbReference>
<feature type="domain" description="XdhC- CoxI" evidence="1">
    <location>
        <begin position="2"/>
        <end position="53"/>
    </location>
</feature>
<dbReference type="Gene3D" id="3.40.50.720">
    <property type="entry name" value="NAD(P)-binding Rossmann-like Domain"/>
    <property type="match status" value="1"/>
</dbReference>
<dbReference type="InterPro" id="IPR027051">
    <property type="entry name" value="XdhC_Rossmann_dom"/>
</dbReference>
<dbReference type="SUPFAM" id="SSF51971">
    <property type="entry name" value="Nucleotide-binding domain"/>
    <property type="match status" value="1"/>
</dbReference>
<reference evidence="4" key="1">
    <citation type="journal article" date="2019" name="J. Bacteriol.">
        <title>A Mutagenic Screen Identifies a TonB-Dependent Receptor Required for the Lanthanide Metal Switch in the Type I Methanotroph 'Methylotuvimicrobium buryatense' 5GB1C.</title>
        <authorList>
            <person name="Groom J.D."/>
            <person name="Ford S.M."/>
            <person name="Pesesky M.W."/>
            <person name="Lidstrom M.E."/>
        </authorList>
    </citation>
    <scope>NUCLEOTIDE SEQUENCE [LARGE SCALE GENOMIC DNA]</scope>
    <source>
        <strain evidence="4">5GB1C</strain>
    </source>
</reference>
<protein>
    <recommendedName>
        <fullName evidence="5">XdhC/CoxI family protein</fullName>
    </recommendedName>
</protein>
<evidence type="ECO:0008006" key="5">
    <source>
        <dbReference type="Google" id="ProtNLM"/>
    </source>
</evidence>
<keyword evidence="4" id="KW-1185">Reference proteome</keyword>
<evidence type="ECO:0000259" key="2">
    <source>
        <dbReference type="Pfam" id="PF13478"/>
    </source>
</evidence>
<proteinExistence type="predicted"/>
<evidence type="ECO:0000313" key="3">
    <source>
        <dbReference type="EMBL" id="QCW83129.1"/>
    </source>
</evidence>
<feature type="domain" description="XdhC Rossmann" evidence="2">
    <location>
        <begin position="148"/>
        <end position="288"/>
    </location>
</feature>
<dbReference type="InterPro" id="IPR003777">
    <property type="entry name" value="XdhC_CoxI"/>
</dbReference>
<dbReference type="InterPro" id="IPR052698">
    <property type="entry name" value="MoCofactor_Util/Proc"/>
</dbReference>
<evidence type="ECO:0000259" key="1">
    <source>
        <dbReference type="Pfam" id="PF02625"/>
    </source>
</evidence>
<dbReference type="KEGG" id="mbur:EQU24_13460"/>
<name>A0A4P9UP07_METBY</name>
<dbReference type="AlphaFoldDB" id="A0A4P9UP07"/>
<sequence length="300" mass="32646">MLMIVVESHGSSPGKPGAKMAVTSHGECFGTIGGGALESALLKEARSALQEDGLEPRLRRLQHHPTRDGEASGMICGGEQTVLLYTCRQDQSALFRSLADNPQGVLTLSPAGIAFDDAQTLPESCRFTRQGDNDWWYKESVGWSKQAYIIGGGHVGLALSRILATLDFDITVIDERENLDTLTRNVYARQKLTLPYREIGTAIPEGSQIYVLIMTHSHYADQKIAERLAGKKVDYLGVLGSRKKIAQIKAKLAETLSADELQRIRGPMGLPIHSHTPEEIAVSIAAELIQISNSANSTPE</sequence>